<accession>A0A850PAX5</accession>
<dbReference type="AlphaFoldDB" id="A0A850PAX5"/>
<keyword evidence="3 5" id="KW-0808">Transferase</keyword>
<comment type="caution">
    <text evidence="5">The sequence shown here is derived from an EMBL/GenBank/DDBJ whole genome shotgun (WGS) entry which is preliminary data.</text>
</comment>
<comment type="similarity">
    <text evidence="1">Belongs to the glycosyltransferase group 1 family. Glycosyltransferase 4 subfamily.</text>
</comment>
<dbReference type="Gene3D" id="3.40.50.2000">
    <property type="entry name" value="Glycogen Phosphorylase B"/>
    <property type="match status" value="2"/>
</dbReference>
<sequence>MRLAYIINSTEGGGAAFPVPNLLRHVRACGHDVTVLALTRRDGRAIAPIEAAGIALRICPAGPADHAQAALWLDHCLSELRPSHLWTSLTRATLLGQAMGLRHRLPVASWQHSAALKPANRRLLRVTQGLSRLWLADSRSVEAILGPFLGIPAERRLVWPLFIANRQQPRARGWQPGETVRIASVGRLHPVKNYDRLIAALGRLRAQPGLTPFSLTIAGDGPAYDALTAQIAAAGLSDCVTLPGFVEDTERFLADQHLYVQPSQREGLCLAAHEAMTAGLCVVASRVGEPAFTIENDVSGVLVPPDDTDALAEALAALLRDPAHMASMGAHAREAVLQRFSPQAFHIAGDRFLQRFEDVGRTA</sequence>
<evidence type="ECO:0000256" key="3">
    <source>
        <dbReference type="ARBA" id="ARBA00022679"/>
    </source>
</evidence>
<name>A0A850PAX5_9PROT</name>
<organism evidence="5 6">
    <name type="scientific">Ameyamaea chiangmaiensis</name>
    <dbReference type="NCBI Taxonomy" id="442969"/>
    <lineage>
        <taxon>Bacteria</taxon>
        <taxon>Pseudomonadati</taxon>
        <taxon>Pseudomonadota</taxon>
        <taxon>Alphaproteobacteria</taxon>
        <taxon>Acetobacterales</taxon>
        <taxon>Acetobacteraceae</taxon>
        <taxon>Ameyamaea</taxon>
    </lineage>
</organism>
<evidence type="ECO:0000259" key="4">
    <source>
        <dbReference type="Pfam" id="PF00534"/>
    </source>
</evidence>
<evidence type="ECO:0000313" key="6">
    <source>
        <dbReference type="Proteomes" id="UP000585665"/>
    </source>
</evidence>
<dbReference type="SUPFAM" id="SSF53756">
    <property type="entry name" value="UDP-Glycosyltransferase/glycogen phosphorylase"/>
    <property type="match status" value="1"/>
</dbReference>
<proteinExistence type="inferred from homology"/>
<dbReference type="InterPro" id="IPR001296">
    <property type="entry name" value="Glyco_trans_1"/>
</dbReference>
<dbReference type="PANTHER" id="PTHR12526:SF640">
    <property type="entry name" value="COLANIC ACID BIOSYNTHESIS GLYCOSYLTRANSFERASE WCAL-RELATED"/>
    <property type="match status" value="1"/>
</dbReference>
<dbReference type="RefSeq" id="WP_176612673.1">
    <property type="nucleotide sequence ID" value="NZ_JABXXR010000014.1"/>
</dbReference>
<dbReference type="GO" id="GO:0016757">
    <property type="term" value="F:glycosyltransferase activity"/>
    <property type="evidence" value="ECO:0007669"/>
    <property type="project" value="UniProtKB-KW"/>
</dbReference>
<evidence type="ECO:0000256" key="2">
    <source>
        <dbReference type="ARBA" id="ARBA00022676"/>
    </source>
</evidence>
<keyword evidence="2" id="KW-0328">Glycosyltransferase</keyword>
<feature type="domain" description="Glycosyl transferase family 1" evidence="4">
    <location>
        <begin position="177"/>
        <end position="334"/>
    </location>
</feature>
<dbReference type="Proteomes" id="UP000585665">
    <property type="component" value="Unassembled WGS sequence"/>
</dbReference>
<protein>
    <submittedName>
        <fullName evidence="5">Glycosyltransferase</fullName>
    </submittedName>
</protein>
<reference evidence="5 6" key="1">
    <citation type="submission" date="2020-06" db="EMBL/GenBank/DDBJ databases">
        <title>Description of novel acetic acid bacteria.</title>
        <authorList>
            <person name="Sombolestani A."/>
        </authorList>
    </citation>
    <scope>NUCLEOTIDE SEQUENCE [LARGE SCALE GENOMIC DNA]</scope>
    <source>
        <strain evidence="5 6">LMG 27010</strain>
    </source>
</reference>
<dbReference type="PANTHER" id="PTHR12526">
    <property type="entry name" value="GLYCOSYLTRANSFERASE"/>
    <property type="match status" value="1"/>
</dbReference>
<dbReference type="EMBL" id="JABXXR010000014">
    <property type="protein sequence ID" value="NVN39690.1"/>
    <property type="molecule type" value="Genomic_DNA"/>
</dbReference>
<dbReference type="Pfam" id="PF00534">
    <property type="entry name" value="Glycos_transf_1"/>
    <property type="match status" value="1"/>
</dbReference>
<evidence type="ECO:0000313" key="5">
    <source>
        <dbReference type="EMBL" id="NVN39690.1"/>
    </source>
</evidence>
<keyword evidence="6" id="KW-1185">Reference proteome</keyword>
<gene>
    <name evidence="5" type="ORF">HUK82_03795</name>
</gene>
<evidence type="ECO:0000256" key="1">
    <source>
        <dbReference type="ARBA" id="ARBA00009481"/>
    </source>
</evidence>